<proteinExistence type="predicted"/>
<dbReference type="EMBL" id="CP116341">
    <property type="protein sequence ID" value="WOV84746.1"/>
    <property type="molecule type" value="Genomic_DNA"/>
</dbReference>
<keyword evidence="2" id="KW-1185">Reference proteome</keyword>
<sequence length="366" mass="42331">MVGGVTTIIPGIHYMQFGKEVLFTHIRFATLEAIFEVDQQVQRQLDPRKRRDIRDFILKSLEQDEPFYFSPFVFSSRKQIERGEEDFELVAGSKLYIIDGQHRASAFSSALSHLKSQKDAAEEAGDFKDAEKVRSQIDRLKVFPVTMQVYLDLTQQQERQLFTDLNTERCEAHPGLRMQYDQRDAYIALTRDVAHRLSNHMDIEFEAARLTEQNSSITTLTAMRKCLVSLFEGTLSEKKGEPYYRNCKPSEVPLVAKRFFESWEEIFPKKMPNRENYVCSKTGIQVALAQTAHTLTRGEGISHKEAFELLKLLNKQCTWKHDDPAFAHMYDKTGGRIKNHSSTTSIKRTVLQFLKMIDQERMAVLC</sequence>
<evidence type="ECO:0000313" key="2">
    <source>
        <dbReference type="Proteomes" id="UP001303532"/>
    </source>
</evidence>
<dbReference type="RefSeq" id="WP_323692391.1">
    <property type="nucleotide sequence ID" value="NZ_CP116341.1"/>
</dbReference>
<accession>A0ABZ0KZD2</accession>
<reference evidence="1 2" key="1">
    <citation type="submission" date="2023-01" db="EMBL/GenBank/DDBJ databases">
        <title>Sporosarcina sp. nov., isolated from Korean tranditional fermented seafood 'Jeotgal'.</title>
        <authorList>
            <person name="Yang A.-I."/>
        </authorList>
    </citation>
    <scope>NUCLEOTIDE SEQUENCE [LARGE SCALE GENOMIC DNA]</scope>
    <source>
        <strain evidence="1 2">B2O-1</strain>
    </source>
</reference>
<dbReference type="InterPro" id="IPR017642">
    <property type="entry name" value="DNA_S_mod_DndB"/>
</dbReference>
<name>A0ABZ0KZD2_9BACL</name>
<gene>
    <name evidence="1" type="ORF">PGH26_02130</name>
</gene>
<dbReference type="CDD" id="cd16414">
    <property type="entry name" value="dndB_like"/>
    <property type="match status" value="1"/>
</dbReference>
<evidence type="ECO:0000313" key="1">
    <source>
        <dbReference type="EMBL" id="WOV84746.1"/>
    </source>
</evidence>
<organism evidence="1 2">
    <name type="scientific">Sporosarcina jeotgali</name>
    <dbReference type="NCBI Taxonomy" id="3020056"/>
    <lineage>
        <taxon>Bacteria</taxon>
        <taxon>Bacillati</taxon>
        <taxon>Bacillota</taxon>
        <taxon>Bacilli</taxon>
        <taxon>Bacillales</taxon>
        <taxon>Caryophanaceae</taxon>
        <taxon>Sporosarcina</taxon>
    </lineage>
</organism>
<protein>
    <submittedName>
        <fullName evidence="1">DNA sulfur modification protein DndB</fullName>
    </submittedName>
</protein>
<dbReference type="Proteomes" id="UP001303532">
    <property type="component" value="Chromosome"/>
</dbReference>
<dbReference type="Pfam" id="PF14072">
    <property type="entry name" value="DndB"/>
    <property type="match status" value="1"/>
</dbReference>